<dbReference type="Proteomes" id="UP000198683">
    <property type="component" value="Unassembled WGS sequence"/>
</dbReference>
<evidence type="ECO:0000313" key="2">
    <source>
        <dbReference type="Proteomes" id="UP000198683"/>
    </source>
</evidence>
<name>A0A1G9M9D6_9ACTN</name>
<reference evidence="1 2" key="1">
    <citation type="submission" date="2016-10" db="EMBL/GenBank/DDBJ databases">
        <authorList>
            <person name="de Groot N.N."/>
        </authorList>
    </citation>
    <scope>NUCLEOTIDE SEQUENCE [LARGE SCALE GENOMIC DNA]</scope>
    <source>
        <strain evidence="1 2">CGMCC 4.5681</strain>
    </source>
</reference>
<dbReference type="AlphaFoldDB" id="A0A1G9M9D6"/>
<dbReference type="RefSeq" id="WP_090771937.1">
    <property type="nucleotide sequence ID" value="NZ_FNFB01000027.1"/>
</dbReference>
<keyword evidence="2" id="KW-1185">Reference proteome</keyword>
<proteinExistence type="predicted"/>
<sequence>MANNVFDLAELRKLIDEQAVVPPRPPQEPRVDREALTFPPVLPAPDAELAGAVPQVPLVADAIRLATWTGTREVGPDGHLSESDAAAAAAALGVPAPRLRLIWIVAVNSGLLQILGGRASRGPLSMQLTVEATLEFWDGVVMDVLDRADEGLTGSAVVDGHLAEMLATIYSVRSGVATANLARGILQSHEVACAPGAAEMRRLAAALPAELLEALSLLTYCGLVEQTVAGRIALTPLGVWAVRRDLLREGHDAPTTAEVEVFADLSAAELVEALVSGAATQSAVAGWLERRSPESAAEELIAIAATGTAGRRGAVGAILEELGPEAEAPVRKALDHPLMRRYAASWLHIRDLEAPTLGPADHTWIAVDTLAALMHMSGPAAGRFDTPEPREDLIRLVGEMPAVGHPDTIAVLDMLGTTHDDPIVAKAARKAAMKARTLAHAGAPGTRR</sequence>
<dbReference type="EMBL" id="FNFB01000027">
    <property type="protein sequence ID" value="SDL70591.1"/>
    <property type="molecule type" value="Genomic_DNA"/>
</dbReference>
<protein>
    <submittedName>
        <fullName evidence="1">Uncharacterized protein</fullName>
    </submittedName>
</protein>
<organism evidence="1 2">
    <name type="scientific">Nonomuraea maritima</name>
    <dbReference type="NCBI Taxonomy" id="683260"/>
    <lineage>
        <taxon>Bacteria</taxon>
        <taxon>Bacillati</taxon>
        <taxon>Actinomycetota</taxon>
        <taxon>Actinomycetes</taxon>
        <taxon>Streptosporangiales</taxon>
        <taxon>Streptosporangiaceae</taxon>
        <taxon>Nonomuraea</taxon>
    </lineage>
</organism>
<evidence type="ECO:0000313" key="1">
    <source>
        <dbReference type="EMBL" id="SDL70591.1"/>
    </source>
</evidence>
<accession>A0A1G9M9D6</accession>
<dbReference type="STRING" id="683260.SAMN05421874_12785"/>
<gene>
    <name evidence="1" type="ORF">SAMN05421874_12785</name>
</gene>
<dbReference type="OrthoDB" id="3848264at2"/>